<dbReference type="Pfam" id="PF03140">
    <property type="entry name" value="DUF247"/>
    <property type="match status" value="1"/>
</dbReference>
<dbReference type="PANTHER" id="PTHR31170:SF9">
    <property type="entry name" value="PROTEIN, PUTATIVE (DUF247)-RELATED"/>
    <property type="match status" value="1"/>
</dbReference>
<accession>A0A2N9G6H6</accession>
<protein>
    <submittedName>
        <fullName evidence="1">Uncharacterized protein</fullName>
    </submittedName>
</protein>
<reference evidence="1" key="1">
    <citation type="submission" date="2018-02" db="EMBL/GenBank/DDBJ databases">
        <authorList>
            <person name="Cohen D.B."/>
            <person name="Kent A.D."/>
        </authorList>
    </citation>
    <scope>NUCLEOTIDE SEQUENCE</scope>
</reference>
<dbReference type="EMBL" id="OIVN01001539">
    <property type="protein sequence ID" value="SPC95103.1"/>
    <property type="molecule type" value="Genomic_DNA"/>
</dbReference>
<name>A0A2N9G6H6_FAGSY</name>
<proteinExistence type="predicted"/>
<sequence>MREDVEFLVEKGIIVNALGNNKAVAIMVNKLGLEIVEQNSYYENLVKKVNAYYKKTLNRDMEP</sequence>
<dbReference type="AlphaFoldDB" id="A0A2N9G6H6"/>
<dbReference type="InterPro" id="IPR004158">
    <property type="entry name" value="DUF247_pln"/>
</dbReference>
<gene>
    <name evidence="1" type="ORF">FSB_LOCUS22985</name>
</gene>
<evidence type="ECO:0000313" key="1">
    <source>
        <dbReference type="EMBL" id="SPC95103.1"/>
    </source>
</evidence>
<organism evidence="1">
    <name type="scientific">Fagus sylvatica</name>
    <name type="common">Beechnut</name>
    <dbReference type="NCBI Taxonomy" id="28930"/>
    <lineage>
        <taxon>Eukaryota</taxon>
        <taxon>Viridiplantae</taxon>
        <taxon>Streptophyta</taxon>
        <taxon>Embryophyta</taxon>
        <taxon>Tracheophyta</taxon>
        <taxon>Spermatophyta</taxon>
        <taxon>Magnoliopsida</taxon>
        <taxon>eudicotyledons</taxon>
        <taxon>Gunneridae</taxon>
        <taxon>Pentapetalae</taxon>
        <taxon>rosids</taxon>
        <taxon>fabids</taxon>
        <taxon>Fagales</taxon>
        <taxon>Fagaceae</taxon>
        <taxon>Fagus</taxon>
    </lineage>
</organism>
<dbReference type="PANTHER" id="PTHR31170">
    <property type="entry name" value="BNAC04G53230D PROTEIN"/>
    <property type="match status" value="1"/>
</dbReference>